<proteinExistence type="inferred from homology"/>
<dbReference type="PANTHER" id="PTHR16222:SF24">
    <property type="entry name" value="ADP-RIBOSYLHYDROLASE ARH3"/>
    <property type="match status" value="1"/>
</dbReference>
<feature type="binding site" evidence="3">
    <location>
        <position position="63"/>
    </location>
    <ligand>
        <name>Mg(2+)</name>
        <dbReference type="ChEBI" id="CHEBI:18420"/>
        <label>1</label>
    </ligand>
</feature>
<keyword evidence="5" id="KW-1185">Reference proteome</keyword>
<evidence type="ECO:0000256" key="1">
    <source>
        <dbReference type="ARBA" id="ARBA00010702"/>
    </source>
</evidence>
<dbReference type="Gene3D" id="1.10.4080.10">
    <property type="entry name" value="ADP-ribosylation/Crystallin J1"/>
    <property type="match status" value="1"/>
</dbReference>
<dbReference type="PIR" id="D70348">
    <property type="entry name" value="D70348"/>
</dbReference>
<gene>
    <name evidence="4" type="primary">draG</name>
    <name evidence="4" type="ordered locus">aq_534</name>
</gene>
<dbReference type="InterPro" id="IPR005502">
    <property type="entry name" value="Ribosyl_crysJ1"/>
</dbReference>
<feature type="binding site" evidence="3">
    <location>
        <position position="276"/>
    </location>
    <ligand>
        <name>Mg(2+)</name>
        <dbReference type="ChEBI" id="CHEBI:18420"/>
        <label>1</label>
    </ligand>
</feature>
<dbReference type="Proteomes" id="UP000000798">
    <property type="component" value="Chromosome"/>
</dbReference>
<dbReference type="EMBL" id="AE000657">
    <property type="protein sequence ID" value="AAC06773.1"/>
    <property type="molecule type" value="Genomic_DNA"/>
</dbReference>
<dbReference type="InterPro" id="IPR050792">
    <property type="entry name" value="ADP-ribosylglycohydrolase"/>
</dbReference>
<organism evidence="4 5">
    <name type="scientific">Aquifex aeolicus (strain VF5)</name>
    <dbReference type="NCBI Taxonomy" id="224324"/>
    <lineage>
        <taxon>Bacteria</taxon>
        <taxon>Pseudomonadati</taxon>
        <taxon>Aquificota</taxon>
        <taxon>Aquificia</taxon>
        <taxon>Aquificales</taxon>
        <taxon>Aquificaceae</taxon>
        <taxon>Aquifex</taxon>
    </lineage>
</organism>
<dbReference type="RefSeq" id="WP_010880314.1">
    <property type="nucleotide sequence ID" value="NC_000918.1"/>
</dbReference>
<evidence type="ECO:0000256" key="2">
    <source>
        <dbReference type="ARBA" id="ARBA00022801"/>
    </source>
</evidence>
<dbReference type="OrthoDB" id="9798107at2"/>
<dbReference type="GO" id="GO:0046872">
    <property type="term" value="F:metal ion binding"/>
    <property type="evidence" value="ECO:0007669"/>
    <property type="project" value="UniProtKB-KW"/>
</dbReference>
<dbReference type="PATRIC" id="fig|224324.8.peg.439"/>
<dbReference type="Pfam" id="PF03747">
    <property type="entry name" value="ADP_ribosyl_GH"/>
    <property type="match status" value="1"/>
</dbReference>
<dbReference type="HOGENOM" id="CLU_024566_7_0_0"/>
<accession>O66816</accession>
<dbReference type="STRING" id="224324.aq_534"/>
<keyword evidence="2" id="KW-0378">Hydrolase</keyword>
<dbReference type="PANTHER" id="PTHR16222">
    <property type="entry name" value="ADP-RIBOSYLGLYCOHYDROLASE"/>
    <property type="match status" value="1"/>
</dbReference>
<comment type="cofactor">
    <cofactor evidence="3">
        <name>Mg(2+)</name>
        <dbReference type="ChEBI" id="CHEBI:18420"/>
    </cofactor>
    <text evidence="3">Binds 2 magnesium ions per subunit.</text>
</comment>
<dbReference type="InterPro" id="IPR036705">
    <property type="entry name" value="Ribosyl_crysJ1_sf"/>
</dbReference>
<feature type="binding site" evidence="3">
    <location>
        <position position="64"/>
    </location>
    <ligand>
        <name>Mg(2+)</name>
        <dbReference type="ChEBI" id="CHEBI:18420"/>
        <label>1</label>
    </ligand>
</feature>
<dbReference type="EnsemblBacteria" id="AAC06773">
    <property type="protein sequence ID" value="AAC06773"/>
    <property type="gene ID" value="aq_534"/>
</dbReference>
<dbReference type="GO" id="GO:0016787">
    <property type="term" value="F:hydrolase activity"/>
    <property type="evidence" value="ECO:0007669"/>
    <property type="project" value="UniProtKB-KW"/>
</dbReference>
<dbReference type="AlphaFoldDB" id="O66816"/>
<evidence type="ECO:0000313" key="5">
    <source>
        <dbReference type="Proteomes" id="UP000000798"/>
    </source>
</evidence>
<keyword evidence="3" id="KW-0479">Metal-binding</keyword>
<dbReference type="FunCoup" id="O66816">
    <property type="interactions" value="157"/>
</dbReference>
<reference evidence="4 5" key="1">
    <citation type="journal article" date="1998" name="Nature">
        <title>The complete genome of the hyperthermophilic bacterium Aquifex aeolicus.</title>
        <authorList>
            <person name="Deckert G."/>
            <person name="Warren P.V."/>
            <person name="Gaasterland T."/>
            <person name="Young W.G."/>
            <person name="Lenox A.L."/>
            <person name="Graham D.E."/>
            <person name="Overbeek R."/>
            <person name="Snead M.A."/>
            <person name="Keller M."/>
            <person name="Aujay M."/>
            <person name="Huber R."/>
            <person name="Feldman R.A."/>
            <person name="Short J.M."/>
            <person name="Olson G.J."/>
            <person name="Swanson R.V."/>
        </authorList>
    </citation>
    <scope>NUCLEOTIDE SEQUENCE [LARGE SCALE GENOMIC DNA]</scope>
    <source>
        <strain evidence="4 5">VF5</strain>
    </source>
</reference>
<dbReference type="KEGG" id="aae:aq_534"/>
<keyword evidence="3" id="KW-0460">Magnesium</keyword>
<sequence>MDEGVKEKFIGAVLGAAVGDALGKSVEDITEEEVFEFYGDRIRDFVTPHPSSPAYGQLPEETSDETTIFRLLLESLVEKKALDVRDFLNRLMEWYDREEMHRYPDPMLLTAIDLLSRGINPSTHGLTSFSVEGILRSVALGLYHYYNPELAAEGSKVVSLLTHRSDVISDASAILGALIAHLVRGDFYLEDFREKLRLIETLKDYAKEEKHKKILDRVAELLMESADLETAINTLGNGTFAFEAFPLALYIFLSNVENPEEALFQAVNSYGEFGGDTDAIGFLVGAMLGAYYGEEAIPYHLRENVENSQKLRELAERLYEVVEKQVGFSQ</sequence>
<evidence type="ECO:0000256" key="3">
    <source>
        <dbReference type="PIRSR" id="PIRSR605502-1"/>
    </source>
</evidence>
<evidence type="ECO:0000313" key="4">
    <source>
        <dbReference type="EMBL" id="AAC06773.1"/>
    </source>
</evidence>
<name>O66816_AQUAE</name>
<comment type="similarity">
    <text evidence="1">Belongs to the ADP-ribosylglycohydrolase family.</text>
</comment>
<dbReference type="eggNOG" id="COG1397">
    <property type="taxonomic scope" value="Bacteria"/>
</dbReference>
<dbReference type="SUPFAM" id="SSF101478">
    <property type="entry name" value="ADP-ribosylglycohydrolase"/>
    <property type="match status" value="1"/>
</dbReference>
<dbReference type="InParanoid" id="O66816"/>
<protein>
    <submittedName>
        <fullName evidence="4">ADP-ribosylglycohydrolase</fullName>
    </submittedName>
</protein>
<feature type="binding site" evidence="3">
    <location>
        <position position="278"/>
    </location>
    <ligand>
        <name>Mg(2+)</name>
        <dbReference type="ChEBI" id="CHEBI:18420"/>
        <label>1</label>
    </ligand>
</feature>